<sequence>MDYGDCASPLYCEAINEKKCLDKLHPRQWQILTELATSGRFTCATSKQALTIAPGEFRSIAGKQRKICADGLISR</sequence>
<dbReference type="EMBL" id="JANPWB010000016">
    <property type="protein sequence ID" value="KAJ1083886.1"/>
    <property type="molecule type" value="Genomic_DNA"/>
</dbReference>
<protein>
    <submittedName>
        <fullName evidence="1">Uncharacterized protein</fullName>
    </submittedName>
</protein>
<evidence type="ECO:0000313" key="2">
    <source>
        <dbReference type="Proteomes" id="UP001066276"/>
    </source>
</evidence>
<comment type="caution">
    <text evidence="1">The sequence shown here is derived from an EMBL/GenBank/DDBJ whole genome shotgun (WGS) entry which is preliminary data.</text>
</comment>
<name>A0AAV7KWK7_PLEWA</name>
<evidence type="ECO:0000313" key="1">
    <source>
        <dbReference type="EMBL" id="KAJ1083886.1"/>
    </source>
</evidence>
<keyword evidence="2" id="KW-1185">Reference proteome</keyword>
<dbReference type="AlphaFoldDB" id="A0AAV7KWK7"/>
<gene>
    <name evidence="1" type="ORF">NDU88_004041</name>
</gene>
<proteinExistence type="predicted"/>
<reference evidence="1" key="1">
    <citation type="journal article" date="2022" name="bioRxiv">
        <title>Sequencing and chromosome-scale assembly of the giantPleurodeles waltlgenome.</title>
        <authorList>
            <person name="Brown T."/>
            <person name="Elewa A."/>
            <person name="Iarovenko S."/>
            <person name="Subramanian E."/>
            <person name="Araus A.J."/>
            <person name="Petzold A."/>
            <person name="Susuki M."/>
            <person name="Suzuki K.-i.T."/>
            <person name="Hayashi T."/>
            <person name="Toyoda A."/>
            <person name="Oliveira C."/>
            <person name="Osipova E."/>
            <person name="Leigh N.D."/>
            <person name="Simon A."/>
            <person name="Yun M.H."/>
        </authorList>
    </citation>
    <scope>NUCLEOTIDE SEQUENCE</scope>
    <source>
        <strain evidence="1">20211129_DDA</strain>
        <tissue evidence="1">Liver</tissue>
    </source>
</reference>
<organism evidence="1 2">
    <name type="scientific">Pleurodeles waltl</name>
    <name type="common">Iberian ribbed newt</name>
    <dbReference type="NCBI Taxonomy" id="8319"/>
    <lineage>
        <taxon>Eukaryota</taxon>
        <taxon>Metazoa</taxon>
        <taxon>Chordata</taxon>
        <taxon>Craniata</taxon>
        <taxon>Vertebrata</taxon>
        <taxon>Euteleostomi</taxon>
        <taxon>Amphibia</taxon>
        <taxon>Batrachia</taxon>
        <taxon>Caudata</taxon>
        <taxon>Salamandroidea</taxon>
        <taxon>Salamandridae</taxon>
        <taxon>Pleurodelinae</taxon>
        <taxon>Pleurodeles</taxon>
    </lineage>
</organism>
<accession>A0AAV7KWK7</accession>
<dbReference type="Proteomes" id="UP001066276">
    <property type="component" value="Chromosome 12"/>
</dbReference>